<protein>
    <submittedName>
        <fullName evidence="1">Uncharacterized protein</fullName>
    </submittedName>
</protein>
<evidence type="ECO:0000313" key="2">
    <source>
        <dbReference type="Proteomes" id="UP000831537"/>
    </source>
</evidence>
<dbReference type="Proteomes" id="UP000831537">
    <property type="component" value="Chromosome"/>
</dbReference>
<accession>A0ABY4GSF8</accession>
<gene>
    <name evidence="1" type="ORF">MUN87_06835</name>
</gene>
<name>A0ABY4GSF8_9BACI</name>
<evidence type="ECO:0000313" key="1">
    <source>
        <dbReference type="EMBL" id="UOQ86597.1"/>
    </source>
</evidence>
<sequence>MKETKDMVKDVNRLDGGMIAVKQHHIRYSLHILRISLFSKVRCIPIVL</sequence>
<reference evidence="1 2" key="1">
    <citation type="submission" date="2022-04" db="EMBL/GenBank/DDBJ databases">
        <title>Gracilibacillus sp. isolated from saltern.</title>
        <authorList>
            <person name="Won M."/>
            <person name="Lee C.-M."/>
            <person name="Woen H.-Y."/>
            <person name="Kwon S.-W."/>
        </authorList>
    </citation>
    <scope>NUCLEOTIDE SEQUENCE [LARGE SCALE GENOMIC DNA]</scope>
    <source>
        <strain evidence="1 2">SSPM10-3</strain>
    </source>
</reference>
<dbReference type="RefSeq" id="WP_244746962.1">
    <property type="nucleotide sequence ID" value="NZ_CP095071.1"/>
</dbReference>
<dbReference type="EMBL" id="CP095071">
    <property type="protein sequence ID" value="UOQ86597.1"/>
    <property type="molecule type" value="Genomic_DNA"/>
</dbReference>
<proteinExistence type="predicted"/>
<keyword evidence="2" id="KW-1185">Reference proteome</keyword>
<organism evidence="1 2">
    <name type="scientific">Gracilibacillus salinarum</name>
    <dbReference type="NCBI Taxonomy" id="2932255"/>
    <lineage>
        <taxon>Bacteria</taxon>
        <taxon>Bacillati</taxon>
        <taxon>Bacillota</taxon>
        <taxon>Bacilli</taxon>
        <taxon>Bacillales</taxon>
        <taxon>Bacillaceae</taxon>
        <taxon>Gracilibacillus</taxon>
    </lineage>
</organism>